<evidence type="ECO:0000256" key="8">
    <source>
        <dbReference type="SAM" id="Phobius"/>
    </source>
</evidence>
<proteinExistence type="predicted"/>
<evidence type="ECO:0000256" key="7">
    <source>
        <dbReference type="ARBA" id="ARBA00023303"/>
    </source>
</evidence>
<gene>
    <name evidence="10" type="ORF">FC19_GL001655</name>
</gene>
<evidence type="ECO:0000256" key="5">
    <source>
        <dbReference type="ARBA" id="ARBA00023065"/>
    </source>
</evidence>
<keyword evidence="2" id="KW-0813">Transport</keyword>
<dbReference type="SUPFAM" id="SSF81324">
    <property type="entry name" value="Voltage-gated potassium channels"/>
    <property type="match status" value="1"/>
</dbReference>
<evidence type="ECO:0000256" key="6">
    <source>
        <dbReference type="ARBA" id="ARBA00023136"/>
    </source>
</evidence>
<comment type="caution">
    <text evidence="10">The sequence shown here is derived from an EMBL/GenBank/DDBJ whole genome shotgun (WGS) entry which is preliminary data.</text>
</comment>
<dbReference type="Gene3D" id="1.10.287.70">
    <property type="match status" value="1"/>
</dbReference>
<keyword evidence="11" id="KW-1185">Reference proteome</keyword>
<keyword evidence="3 8" id="KW-0812">Transmembrane</keyword>
<dbReference type="AlphaFoldDB" id="A0A0R2D0N3"/>
<dbReference type="EMBL" id="AYZD01000001">
    <property type="protein sequence ID" value="KRM97608.1"/>
    <property type="molecule type" value="Genomic_DNA"/>
</dbReference>
<dbReference type="PANTHER" id="PTHR11537">
    <property type="entry name" value="VOLTAGE-GATED POTASSIUM CHANNEL"/>
    <property type="match status" value="1"/>
</dbReference>
<keyword evidence="5" id="KW-0406">Ion transport</keyword>
<evidence type="ECO:0000256" key="2">
    <source>
        <dbReference type="ARBA" id="ARBA00022448"/>
    </source>
</evidence>
<comment type="subcellular location">
    <subcellularLocation>
        <location evidence="1">Membrane</location>
        <topology evidence="1">Multi-pass membrane protein</topology>
    </subcellularLocation>
</comment>
<dbReference type="STRING" id="1423725.FC19_GL001655"/>
<evidence type="ECO:0000256" key="3">
    <source>
        <dbReference type="ARBA" id="ARBA00022692"/>
    </source>
</evidence>
<dbReference type="GO" id="GO:0008076">
    <property type="term" value="C:voltage-gated potassium channel complex"/>
    <property type="evidence" value="ECO:0007669"/>
    <property type="project" value="InterPro"/>
</dbReference>
<keyword evidence="4 8" id="KW-1133">Transmembrane helix</keyword>
<reference evidence="10 11" key="1">
    <citation type="journal article" date="2015" name="Genome Announc.">
        <title>Expanding the biotechnology potential of lactobacilli through comparative genomics of 213 strains and associated genera.</title>
        <authorList>
            <person name="Sun Z."/>
            <person name="Harris H.M."/>
            <person name="McCann A."/>
            <person name="Guo C."/>
            <person name="Argimon S."/>
            <person name="Zhang W."/>
            <person name="Yang X."/>
            <person name="Jeffery I.B."/>
            <person name="Cooney J.C."/>
            <person name="Kagawa T.F."/>
            <person name="Liu W."/>
            <person name="Song Y."/>
            <person name="Salvetti E."/>
            <person name="Wrobel A."/>
            <person name="Rasinkangas P."/>
            <person name="Parkhill J."/>
            <person name="Rea M.C."/>
            <person name="O'Sullivan O."/>
            <person name="Ritari J."/>
            <person name="Douillard F.P."/>
            <person name="Paul Ross R."/>
            <person name="Yang R."/>
            <person name="Briner A.E."/>
            <person name="Felis G.E."/>
            <person name="de Vos W.M."/>
            <person name="Barrangou R."/>
            <person name="Klaenhammer T.R."/>
            <person name="Caufield P.W."/>
            <person name="Cui Y."/>
            <person name="Zhang H."/>
            <person name="O'Toole P.W."/>
        </authorList>
    </citation>
    <scope>NUCLEOTIDE SEQUENCE [LARGE SCALE GENOMIC DNA]</scope>
    <source>
        <strain evidence="10 11">DSM 21051</strain>
    </source>
</reference>
<keyword evidence="7" id="KW-0407">Ion channel</keyword>
<dbReference type="PATRIC" id="fig|1423725.3.peg.1699"/>
<keyword evidence="6 8" id="KW-0472">Membrane</keyword>
<dbReference type="Pfam" id="PF07885">
    <property type="entry name" value="Ion_trans_2"/>
    <property type="match status" value="1"/>
</dbReference>
<evidence type="ECO:0000313" key="11">
    <source>
        <dbReference type="Proteomes" id="UP000051015"/>
    </source>
</evidence>
<dbReference type="Proteomes" id="UP000051015">
    <property type="component" value="Unassembled WGS sequence"/>
</dbReference>
<dbReference type="InterPro" id="IPR013099">
    <property type="entry name" value="K_chnl_dom"/>
</dbReference>
<sequence length="61" mass="6798">MVENVPLSESFWWAIATATTVGYGDVSPHTAIGKLTAVMLMFVGIGFYRDADKLPHRFFYA</sequence>
<evidence type="ECO:0000259" key="9">
    <source>
        <dbReference type="Pfam" id="PF07885"/>
    </source>
</evidence>
<dbReference type="PANTHER" id="PTHR11537:SF254">
    <property type="entry name" value="POTASSIUM VOLTAGE-GATED CHANNEL PROTEIN SHAB"/>
    <property type="match status" value="1"/>
</dbReference>
<dbReference type="GO" id="GO:0005249">
    <property type="term" value="F:voltage-gated potassium channel activity"/>
    <property type="evidence" value="ECO:0007669"/>
    <property type="project" value="InterPro"/>
</dbReference>
<protein>
    <recommendedName>
        <fullName evidence="9">Potassium channel domain-containing protein</fullName>
    </recommendedName>
</protein>
<accession>A0A0R2D0N3</accession>
<dbReference type="InterPro" id="IPR028325">
    <property type="entry name" value="VG_K_chnl"/>
</dbReference>
<evidence type="ECO:0000313" key="10">
    <source>
        <dbReference type="EMBL" id="KRM97608.1"/>
    </source>
</evidence>
<organism evidence="10 11">
    <name type="scientific">Liquorilactobacillus aquaticus DSM 21051</name>
    <dbReference type="NCBI Taxonomy" id="1423725"/>
    <lineage>
        <taxon>Bacteria</taxon>
        <taxon>Bacillati</taxon>
        <taxon>Bacillota</taxon>
        <taxon>Bacilli</taxon>
        <taxon>Lactobacillales</taxon>
        <taxon>Lactobacillaceae</taxon>
        <taxon>Liquorilactobacillus</taxon>
    </lineage>
</organism>
<dbReference type="RefSeq" id="WP_235809291.1">
    <property type="nucleotide sequence ID" value="NZ_AYZD01000001.1"/>
</dbReference>
<dbReference type="GO" id="GO:0001508">
    <property type="term" value="P:action potential"/>
    <property type="evidence" value="ECO:0007669"/>
    <property type="project" value="TreeGrafter"/>
</dbReference>
<feature type="transmembrane region" description="Helical" evidence="8">
    <location>
        <begin position="31"/>
        <end position="48"/>
    </location>
</feature>
<feature type="domain" description="Potassium channel" evidence="9">
    <location>
        <begin position="4"/>
        <end position="47"/>
    </location>
</feature>
<evidence type="ECO:0000256" key="4">
    <source>
        <dbReference type="ARBA" id="ARBA00022989"/>
    </source>
</evidence>
<name>A0A0R2D0N3_9LACO</name>
<evidence type="ECO:0000256" key="1">
    <source>
        <dbReference type="ARBA" id="ARBA00004141"/>
    </source>
</evidence>